<name>A0A0E9V0Q8_ANGAN</name>
<reference evidence="1" key="1">
    <citation type="submission" date="2014-11" db="EMBL/GenBank/DDBJ databases">
        <authorList>
            <person name="Amaro Gonzalez C."/>
        </authorList>
    </citation>
    <scope>NUCLEOTIDE SEQUENCE</scope>
</reference>
<protein>
    <submittedName>
        <fullName evidence="1">Uncharacterized protein</fullName>
    </submittedName>
</protein>
<proteinExistence type="predicted"/>
<sequence>MASAAFDMTSL</sequence>
<organism evidence="1">
    <name type="scientific">Anguilla anguilla</name>
    <name type="common">European freshwater eel</name>
    <name type="synonym">Muraena anguilla</name>
    <dbReference type="NCBI Taxonomy" id="7936"/>
    <lineage>
        <taxon>Eukaryota</taxon>
        <taxon>Metazoa</taxon>
        <taxon>Chordata</taxon>
        <taxon>Craniata</taxon>
        <taxon>Vertebrata</taxon>
        <taxon>Euteleostomi</taxon>
        <taxon>Actinopterygii</taxon>
        <taxon>Neopterygii</taxon>
        <taxon>Teleostei</taxon>
        <taxon>Anguilliformes</taxon>
        <taxon>Anguillidae</taxon>
        <taxon>Anguilla</taxon>
    </lineage>
</organism>
<dbReference type="EMBL" id="GBXM01036858">
    <property type="protein sequence ID" value="JAH71719.1"/>
    <property type="molecule type" value="Transcribed_RNA"/>
</dbReference>
<reference evidence="1" key="2">
    <citation type="journal article" date="2015" name="Fish Shellfish Immunol.">
        <title>Early steps in the European eel (Anguilla anguilla)-Vibrio vulnificus interaction in the gills: Role of the RtxA13 toxin.</title>
        <authorList>
            <person name="Callol A."/>
            <person name="Pajuelo D."/>
            <person name="Ebbesson L."/>
            <person name="Teles M."/>
            <person name="MacKenzie S."/>
            <person name="Amaro C."/>
        </authorList>
    </citation>
    <scope>NUCLEOTIDE SEQUENCE</scope>
</reference>
<accession>A0A0E9V0Q8</accession>
<evidence type="ECO:0000313" key="1">
    <source>
        <dbReference type="EMBL" id="JAH71719.1"/>
    </source>
</evidence>